<gene>
    <name evidence="11" type="primary">argS</name>
    <name evidence="15" type="ORF">dsat_2866</name>
</gene>
<accession>S7TAS7</accession>
<comment type="subunit">
    <text evidence="3 11">Monomer.</text>
</comment>
<dbReference type="NCBIfam" id="TIGR00456">
    <property type="entry name" value="argS"/>
    <property type="match status" value="1"/>
</dbReference>
<dbReference type="SUPFAM" id="SSF52374">
    <property type="entry name" value="Nucleotidylyl transferase"/>
    <property type="match status" value="1"/>
</dbReference>
<dbReference type="InterPro" id="IPR035684">
    <property type="entry name" value="ArgRS_core"/>
</dbReference>
<evidence type="ECO:0000256" key="4">
    <source>
        <dbReference type="ARBA" id="ARBA00022490"/>
    </source>
</evidence>
<dbReference type="Pfam" id="PF05746">
    <property type="entry name" value="DALR_1"/>
    <property type="match status" value="1"/>
</dbReference>
<dbReference type="RefSeq" id="WP_020886831.1">
    <property type="nucleotide sequence ID" value="NZ_ATHI01000014.1"/>
</dbReference>
<dbReference type="FunFam" id="1.10.730.10:FF:000008">
    <property type="entry name" value="Arginine--tRNA ligase"/>
    <property type="match status" value="1"/>
</dbReference>
<evidence type="ECO:0000256" key="3">
    <source>
        <dbReference type="ARBA" id="ARBA00011245"/>
    </source>
</evidence>
<evidence type="ECO:0000259" key="14">
    <source>
        <dbReference type="SMART" id="SM01016"/>
    </source>
</evidence>
<evidence type="ECO:0000256" key="2">
    <source>
        <dbReference type="ARBA" id="ARBA00005594"/>
    </source>
</evidence>
<dbReference type="InterPro" id="IPR001412">
    <property type="entry name" value="aa-tRNA-synth_I_CS"/>
</dbReference>
<comment type="caution">
    <text evidence="15">The sequence shown here is derived from an EMBL/GenBank/DDBJ whole genome shotgun (WGS) entry which is preliminary data.</text>
</comment>
<keyword evidence="8 11" id="KW-0648">Protein biosynthesis</keyword>
<dbReference type="GO" id="GO:0005524">
    <property type="term" value="F:ATP binding"/>
    <property type="evidence" value="ECO:0007669"/>
    <property type="project" value="UniProtKB-UniRule"/>
</dbReference>
<evidence type="ECO:0000256" key="1">
    <source>
        <dbReference type="ARBA" id="ARBA00004496"/>
    </source>
</evidence>
<keyword evidence="4 11" id="KW-0963">Cytoplasm</keyword>
<dbReference type="PRINTS" id="PR01038">
    <property type="entry name" value="TRNASYNTHARG"/>
</dbReference>
<dbReference type="Proteomes" id="UP000014975">
    <property type="component" value="Unassembled WGS sequence"/>
</dbReference>
<dbReference type="eggNOG" id="COG0018">
    <property type="taxonomic scope" value="Bacteria"/>
</dbReference>
<dbReference type="Pfam" id="PF03485">
    <property type="entry name" value="Arg_tRNA_synt_N"/>
    <property type="match status" value="1"/>
</dbReference>
<proteinExistence type="inferred from homology"/>
<dbReference type="Pfam" id="PF00750">
    <property type="entry name" value="tRNA-synt_1d"/>
    <property type="match status" value="1"/>
</dbReference>
<feature type="domain" description="Arginyl tRNA synthetase N-terminal" evidence="14">
    <location>
        <begin position="1"/>
        <end position="87"/>
    </location>
</feature>
<dbReference type="InterPro" id="IPR036695">
    <property type="entry name" value="Arg-tRNA-synth_N_sf"/>
</dbReference>
<comment type="similarity">
    <text evidence="2 11 12">Belongs to the class-I aminoacyl-tRNA synthetase family.</text>
</comment>
<dbReference type="Gene3D" id="3.40.50.620">
    <property type="entry name" value="HUPs"/>
    <property type="match status" value="1"/>
</dbReference>
<protein>
    <recommendedName>
        <fullName evidence="11">Arginine--tRNA ligase</fullName>
        <ecNumber evidence="11">6.1.1.19</ecNumber>
    </recommendedName>
    <alternativeName>
        <fullName evidence="11">Arginyl-tRNA synthetase</fullName>
        <shortName evidence="11">ArgRS</shortName>
    </alternativeName>
</protein>
<dbReference type="OrthoDB" id="9803211at2"/>
<dbReference type="InterPro" id="IPR009080">
    <property type="entry name" value="tRNAsynth_Ia_anticodon-bd"/>
</dbReference>
<keyword evidence="5 11" id="KW-0436">Ligase</keyword>
<dbReference type="STRING" id="1121439.dsat_2866"/>
<evidence type="ECO:0000256" key="8">
    <source>
        <dbReference type="ARBA" id="ARBA00022917"/>
    </source>
</evidence>
<feature type="domain" description="DALR anticodon binding" evidence="13">
    <location>
        <begin position="429"/>
        <end position="549"/>
    </location>
</feature>
<name>S7TAS7_9BACT</name>
<dbReference type="GO" id="GO:0006420">
    <property type="term" value="P:arginyl-tRNA aminoacylation"/>
    <property type="evidence" value="ECO:0007669"/>
    <property type="project" value="UniProtKB-UniRule"/>
</dbReference>
<evidence type="ECO:0000313" key="16">
    <source>
        <dbReference type="Proteomes" id="UP000014975"/>
    </source>
</evidence>
<keyword evidence="16" id="KW-1185">Reference proteome</keyword>
<dbReference type="EC" id="6.1.1.19" evidence="11"/>
<evidence type="ECO:0000256" key="5">
    <source>
        <dbReference type="ARBA" id="ARBA00022598"/>
    </source>
</evidence>
<comment type="catalytic activity">
    <reaction evidence="10 11">
        <text>tRNA(Arg) + L-arginine + ATP = L-arginyl-tRNA(Arg) + AMP + diphosphate</text>
        <dbReference type="Rhea" id="RHEA:20301"/>
        <dbReference type="Rhea" id="RHEA-COMP:9658"/>
        <dbReference type="Rhea" id="RHEA-COMP:9673"/>
        <dbReference type="ChEBI" id="CHEBI:30616"/>
        <dbReference type="ChEBI" id="CHEBI:32682"/>
        <dbReference type="ChEBI" id="CHEBI:33019"/>
        <dbReference type="ChEBI" id="CHEBI:78442"/>
        <dbReference type="ChEBI" id="CHEBI:78513"/>
        <dbReference type="ChEBI" id="CHEBI:456215"/>
        <dbReference type="EC" id="6.1.1.19"/>
    </reaction>
</comment>
<evidence type="ECO:0000256" key="7">
    <source>
        <dbReference type="ARBA" id="ARBA00022840"/>
    </source>
</evidence>
<dbReference type="EMBL" id="ATHI01000014">
    <property type="protein sequence ID" value="EPR34227.1"/>
    <property type="molecule type" value="Genomic_DNA"/>
</dbReference>
<dbReference type="Gene3D" id="3.30.1360.70">
    <property type="entry name" value="Arginyl tRNA synthetase N-terminal domain"/>
    <property type="match status" value="1"/>
</dbReference>
<evidence type="ECO:0000313" key="15">
    <source>
        <dbReference type="EMBL" id="EPR34227.1"/>
    </source>
</evidence>
<dbReference type="PROSITE" id="PS00178">
    <property type="entry name" value="AA_TRNA_LIGASE_I"/>
    <property type="match status" value="1"/>
</dbReference>
<dbReference type="HAMAP" id="MF_00123">
    <property type="entry name" value="Arg_tRNA_synth"/>
    <property type="match status" value="1"/>
</dbReference>
<reference evidence="15 16" key="1">
    <citation type="journal article" date="2013" name="Genome Announc.">
        <title>Draft genome sequences for three mercury-methylating, sulfate-reducing bacteria.</title>
        <authorList>
            <person name="Brown S.D."/>
            <person name="Hurt R.A.Jr."/>
            <person name="Gilmour C.C."/>
            <person name="Elias D.A."/>
        </authorList>
    </citation>
    <scope>NUCLEOTIDE SEQUENCE [LARGE SCALE GENOMIC DNA]</scope>
    <source>
        <strain evidence="15 16">DSM 16529</strain>
    </source>
</reference>
<comment type="subcellular location">
    <subcellularLocation>
        <location evidence="1 11">Cytoplasm</location>
    </subcellularLocation>
</comment>
<dbReference type="InterPro" id="IPR001278">
    <property type="entry name" value="Arg-tRNA-ligase"/>
</dbReference>
<dbReference type="PATRIC" id="fig|1121439.3.peg.1383"/>
<evidence type="ECO:0000256" key="12">
    <source>
        <dbReference type="RuleBase" id="RU363038"/>
    </source>
</evidence>
<dbReference type="InterPro" id="IPR005148">
    <property type="entry name" value="Arg-tRNA-synth_N"/>
</dbReference>
<evidence type="ECO:0000256" key="11">
    <source>
        <dbReference type="HAMAP-Rule" id="MF_00123"/>
    </source>
</evidence>
<dbReference type="GO" id="GO:0005737">
    <property type="term" value="C:cytoplasm"/>
    <property type="evidence" value="ECO:0007669"/>
    <property type="project" value="UniProtKB-SubCell"/>
</dbReference>
<keyword evidence="7 11" id="KW-0067">ATP-binding</keyword>
<dbReference type="SUPFAM" id="SSF55190">
    <property type="entry name" value="Arginyl-tRNA synthetase (ArgRS), N-terminal 'additional' domain"/>
    <property type="match status" value="1"/>
</dbReference>
<dbReference type="InterPro" id="IPR008909">
    <property type="entry name" value="DALR_anticod-bd"/>
</dbReference>
<dbReference type="PANTHER" id="PTHR11956">
    <property type="entry name" value="ARGINYL-TRNA SYNTHETASE"/>
    <property type="match status" value="1"/>
</dbReference>
<evidence type="ECO:0000256" key="6">
    <source>
        <dbReference type="ARBA" id="ARBA00022741"/>
    </source>
</evidence>
<feature type="short sequence motif" description="'HIGH' region" evidence="11">
    <location>
        <begin position="124"/>
        <end position="134"/>
    </location>
</feature>
<evidence type="ECO:0000256" key="10">
    <source>
        <dbReference type="ARBA" id="ARBA00049339"/>
    </source>
</evidence>
<dbReference type="AlphaFoldDB" id="S7TAS7"/>
<dbReference type="FunFam" id="3.40.50.620:FF:000062">
    <property type="entry name" value="Arginine--tRNA ligase"/>
    <property type="match status" value="1"/>
</dbReference>
<dbReference type="Gene3D" id="1.10.730.10">
    <property type="entry name" value="Isoleucyl-tRNA Synthetase, Domain 1"/>
    <property type="match status" value="1"/>
</dbReference>
<dbReference type="PANTHER" id="PTHR11956:SF5">
    <property type="entry name" value="ARGININE--TRNA LIGASE, CYTOPLASMIC"/>
    <property type="match status" value="1"/>
</dbReference>
<dbReference type="InterPro" id="IPR014729">
    <property type="entry name" value="Rossmann-like_a/b/a_fold"/>
</dbReference>
<dbReference type="SUPFAM" id="SSF47323">
    <property type="entry name" value="Anticodon-binding domain of a subclass of class I aminoacyl-tRNA synthetases"/>
    <property type="match status" value="1"/>
</dbReference>
<evidence type="ECO:0000256" key="9">
    <source>
        <dbReference type="ARBA" id="ARBA00023146"/>
    </source>
</evidence>
<keyword evidence="9 11" id="KW-0030">Aminoacyl-tRNA synthetase</keyword>
<dbReference type="GO" id="GO:0004814">
    <property type="term" value="F:arginine-tRNA ligase activity"/>
    <property type="evidence" value="ECO:0007669"/>
    <property type="project" value="UniProtKB-UniRule"/>
</dbReference>
<dbReference type="CDD" id="cd00671">
    <property type="entry name" value="ArgRS_core"/>
    <property type="match status" value="1"/>
</dbReference>
<dbReference type="SMART" id="SM01016">
    <property type="entry name" value="Arg_tRNA_synt_N"/>
    <property type="match status" value="1"/>
</dbReference>
<dbReference type="SMART" id="SM00836">
    <property type="entry name" value="DALR_1"/>
    <property type="match status" value="1"/>
</dbReference>
<keyword evidence="6 11" id="KW-0547">Nucleotide-binding</keyword>
<organism evidence="15 16">
    <name type="scientific">Alkalidesulfovibrio alkalitolerans DSM 16529</name>
    <dbReference type="NCBI Taxonomy" id="1121439"/>
    <lineage>
        <taxon>Bacteria</taxon>
        <taxon>Pseudomonadati</taxon>
        <taxon>Thermodesulfobacteriota</taxon>
        <taxon>Desulfovibrionia</taxon>
        <taxon>Desulfovibrionales</taxon>
        <taxon>Desulfovibrionaceae</taxon>
        <taxon>Alkalidesulfovibrio</taxon>
    </lineage>
</organism>
<evidence type="ECO:0000259" key="13">
    <source>
        <dbReference type="SMART" id="SM00836"/>
    </source>
</evidence>
<sequence length="549" mass="60220">MRATTFCREAVATALAAMGLTMPERAVIEPPKDRKFGDLACNAAMLLAKEAGRPPRSIAEEAAGLLRAQDGIAAVDVAGPGFLNITLAPSFWQKTVAEILAAGPTYGRVPTGAGTKAQVEFVSANPTGPLHIGHGRGAAIGDSVARILRFASYDVSTEYYINDAGLQMRLLGSSILRRYQQLFDPDLPFLDEGYKGEYIVEHAREVMEQHGRALLDMPLDEATDICYRHGMEAIMAGIRKDMADFGVSHDVFFSEKTLHAAGKVEEAFAFLDERGFLYEQDGALWFATSRLGDDKDRVLRKSTGELTYFAADIAYHLDKFRRGFDLVVDVWGADHHGYIPRMKAAVQAMGKDREQLQIILVQLVNLLRGGEQVAMSTRAGEFEELSAVVREVGADSARFIFLSRKSDSKLDFDLELVKQQSMDNPVYYVQYAHARIASVGRKAEETGLSLDPASADLALLDTEADLDLLKILERWPDTVEAAAKSLSPHHVSYYLMELAGLLHRYYNANKVLDASAPDLTNARFALLRAVAQTIANGLALLGVSAPDRM</sequence>